<dbReference type="AlphaFoldDB" id="A0A317XRM4"/>
<dbReference type="PANTHER" id="PTHR24006:SF937">
    <property type="entry name" value="UBIQUITIN CARBOXYL-TERMINAL HYDROLASE"/>
    <property type="match status" value="1"/>
</dbReference>
<dbReference type="InterPro" id="IPR050164">
    <property type="entry name" value="Peptidase_C19"/>
</dbReference>
<dbReference type="SUPFAM" id="SSF54001">
    <property type="entry name" value="Cysteine proteinases"/>
    <property type="match status" value="1"/>
</dbReference>
<evidence type="ECO:0000256" key="2">
    <source>
        <dbReference type="ARBA" id="ARBA00022771"/>
    </source>
</evidence>
<dbReference type="PANTHER" id="PTHR24006">
    <property type="entry name" value="UBIQUITIN CARBOXYL-TERMINAL HYDROLASE"/>
    <property type="match status" value="1"/>
</dbReference>
<keyword evidence="1" id="KW-0479">Metal-binding</keyword>
<dbReference type="FunFam" id="3.90.70.10:FF:000546">
    <property type="entry name" value="Ubiquitinyl hydrolase 1"/>
    <property type="match status" value="1"/>
</dbReference>
<proteinExistence type="predicted"/>
<dbReference type="GO" id="GO:0005829">
    <property type="term" value="C:cytosol"/>
    <property type="evidence" value="ECO:0007669"/>
    <property type="project" value="TreeGrafter"/>
</dbReference>
<dbReference type="InterPro" id="IPR013083">
    <property type="entry name" value="Znf_RING/FYVE/PHD"/>
</dbReference>
<dbReference type="GO" id="GO:0005634">
    <property type="term" value="C:nucleus"/>
    <property type="evidence" value="ECO:0007669"/>
    <property type="project" value="TreeGrafter"/>
</dbReference>
<dbReference type="GO" id="GO:0008270">
    <property type="term" value="F:zinc ion binding"/>
    <property type="evidence" value="ECO:0007669"/>
    <property type="project" value="UniProtKB-KW"/>
</dbReference>
<name>A0A317XRM4_9BASI</name>
<dbReference type="Proteomes" id="UP000246740">
    <property type="component" value="Unassembled WGS sequence"/>
</dbReference>
<evidence type="ECO:0000259" key="7">
    <source>
        <dbReference type="PROSITE" id="PS50271"/>
    </source>
</evidence>
<feature type="compositionally biased region" description="Low complexity" evidence="5">
    <location>
        <begin position="630"/>
        <end position="646"/>
    </location>
</feature>
<feature type="region of interest" description="Disordered" evidence="5">
    <location>
        <begin position="629"/>
        <end position="652"/>
    </location>
</feature>
<evidence type="ECO:0000256" key="1">
    <source>
        <dbReference type="ARBA" id="ARBA00022723"/>
    </source>
</evidence>
<dbReference type="SUPFAM" id="SSF57850">
    <property type="entry name" value="RING/U-box"/>
    <property type="match status" value="1"/>
</dbReference>
<feature type="region of interest" description="Disordered" evidence="5">
    <location>
        <begin position="1"/>
        <end position="110"/>
    </location>
</feature>
<dbReference type="Pfam" id="PF00443">
    <property type="entry name" value="UCH"/>
    <property type="match status" value="1"/>
</dbReference>
<dbReference type="Gene3D" id="3.90.70.10">
    <property type="entry name" value="Cysteine proteinases"/>
    <property type="match status" value="1"/>
</dbReference>
<dbReference type="InParanoid" id="A0A317XRM4"/>
<feature type="compositionally biased region" description="Polar residues" evidence="5">
    <location>
        <begin position="74"/>
        <end position="87"/>
    </location>
</feature>
<feature type="compositionally biased region" description="Polar residues" evidence="5">
    <location>
        <begin position="12"/>
        <end position="45"/>
    </location>
</feature>
<evidence type="ECO:0000313" key="9">
    <source>
        <dbReference type="Proteomes" id="UP000246740"/>
    </source>
</evidence>
<evidence type="ECO:0000256" key="3">
    <source>
        <dbReference type="ARBA" id="ARBA00022833"/>
    </source>
</evidence>
<dbReference type="Pfam" id="PF02148">
    <property type="entry name" value="zf-UBP"/>
    <property type="match status" value="1"/>
</dbReference>
<gene>
    <name evidence="8" type="ORF">BCV70DRAFT_139584</name>
</gene>
<dbReference type="GO" id="GO:0016579">
    <property type="term" value="P:protein deubiquitination"/>
    <property type="evidence" value="ECO:0007669"/>
    <property type="project" value="InterPro"/>
</dbReference>
<dbReference type="PROSITE" id="PS50235">
    <property type="entry name" value="USP_3"/>
    <property type="match status" value="1"/>
</dbReference>
<dbReference type="PROSITE" id="PS00972">
    <property type="entry name" value="USP_1"/>
    <property type="match status" value="1"/>
</dbReference>
<feature type="domain" description="USP" evidence="6">
    <location>
        <begin position="301"/>
        <end position="721"/>
    </location>
</feature>
<reference evidence="8 9" key="1">
    <citation type="journal article" date="2018" name="Mol. Biol. Evol.">
        <title>Broad Genomic Sampling Reveals a Smut Pathogenic Ancestry of the Fungal Clade Ustilaginomycotina.</title>
        <authorList>
            <person name="Kijpornyongpan T."/>
            <person name="Mondo S.J."/>
            <person name="Barry K."/>
            <person name="Sandor L."/>
            <person name="Lee J."/>
            <person name="Lipzen A."/>
            <person name="Pangilinan J."/>
            <person name="LaButti K."/>
            <person name="Hainaut M."/>
            <person name="Henrissat B."/>
            <person name="Grigoriev I.V."/>
            <person name="Spatafora J.W."/>
            <person name="Aime M.C."/>
        </authorList>
    </citation>
    <scope>NUCLEOTIDE SEQUENCE [LARGE SCALE GENOMIC DNA]</scope>
    <source>
        <strain evidence="8 9">MCA 3645</strain>
    </source>
</reference>
<feature type="non-terminal residue" evidence="8">
    <location>
        <position position="726"/>
    </location>
</feature>
<feature type="compositionally biased region" description="Basic and acidic residues" evidence="5">
    <location>
        <begin position="90"/>
        <end position="103"/>
    </location>
</feature>
<dbReference type="EMBL" id="KZ819191">
    <property type="protein sequence ID" value="PWZ00966.1"/>
    <property type="molecule type" value="Genomic_DNA"/>
</dbReference>
<dbReference type="InterPro" id="IPR018200">
    <property type="entry name" value="USP_CS"/>
</dbReference>
<evidence type="ECO:0000313" key="8">
    <source>
        <dbReference type="EMBL" id="PWZ00966.1"/>
    </source>
</evidence>
<keyword evidence="3" id="KW-0862">Zinc</keyword>
<dbReference type="InterPro" id="IPR001607">
    <property type="entry name" value="Znf_UBP"/>
</dbReference>
<dbReference type="STRING" id="1882483.A0A317XRM4"/>
<dbReference type="InterPro" id="IPR038765">
    <property type="entry name" value="Papain-like_cys_pep_sf"/>
</dbReference>
<dbReference type="Gene3D" id="3.30.40.10">
    <property type="entry name" value="Zinc/RING finger domain, C3HC4 (zinc finger)"/>
    <property type="match status" value="1"/>
</dbReference>
<dbReference type="InterPro" id="IPR001394">
    <property type="entry name" value="Peptidase_C19_UCH"/>
</dbReference>
<protein>
    <submittedName>
        <fullName evidence="8">Cysteine proteinase</fullName>
    </submittedName>
</protein>
<feature type="domain" description="UBP-type" evidence="7">
    <location>
        <begin position="154"/>
        <end position="270"/>
    </location>
</feature>
<evidence type="ECO:0000256" key="5">
    <source>
        <dbReference type="SAM" id="MobiDB-lite"/>
    </source>
</evidence>
<keyword evidence="2 4" id="KW-0863">Zinc-finger</keyword>
<organism evidence="8 9">
    <name type="scientific">Testicularia cyperi</name>
    <dbReference type="NCBI Taxonomy" id="1882483"/>
    <lineage>
        <taxon>Eukaryota</taxon>
        <taxon>Fungi</taxon>
        <taxon>Dikarya</taxon>
        <taxon>Basidiomycota</taxon>
        <taxon>Ustilaginomycotina</taxon>
        <taxon>Ustilaginomycetes</taxon>
        <taxon>Ustilaginales</taxon>
        <taxon>Anthracoideaceae</taxon>
        <taxon>Testicularia</taxon>
    </lineage>
</organism>
<dbReference type="PROSITE" id="PS50271">
    <property type="entry name" value="ZF_UBP"/>
    <property type="match status" value="1"/>
</dbReference>
<evidence type="ECO:0000256" key="4">
    <source>
        <dbReference type="PROSITE-ProRule" id="PRU00502"/>
    </source>
</evidence>
<feature type="non-terminal residue" evidence="8">
    <location>
        <position position="1"/>
    </location>
</feature>
<dbReference type="OrthoDB" id="289038at2759"/>
<keyword evidence="9" id="KW-1185">Reference proteome</keyword>
<dbReference type="InterPro" id="IPR028889">
    <property type="entry name" value="USP"/>
</dbReference>
<sequence length="726" mass="78582">PLKSGGAGSRAGTPSSARGGTPATASLDLSSAPGSALPSGTNGEAASSLPAIRKIPAGCPHLTSLLGLGPSDTAPGSNGNSRSSTQGPKIKSEHGLDDVHDSEGSSGGLKLSDKARSYLKRYAAGVRWGQQLRSGEIKMMDDEEREAEQTRFQDSIRKAEKEGRRVRKRKRLDWPHCHTCEADVLRPFICLDCAFTGCFMVSDDGSDVVHSATIRHRKCHLVQHLRQQRHTFAFDLMYGTLYCVECRDVVFDSVFETVLRRELARVPARVKGRSFGNLTSTLSSLPTYETASSAVTCRVPRGLRNMGATCFMNVIIQSFLHNPLLRNYFLADRHNPSLCSGNKTCLACEMDKMFAEFYSTNGGGKGPHGPTSFLYCMWMDASEELSQAGQHDAHELFISALNGIHAALTSRALERSMLPNFAFDDDNALNLLFDHFDGGASGSGTNSEEGTPLANGAGAGGGNGGVASCPCVVHRTFAGQLQSDVTCGRCGQINTTKDPMLDLSLDVRPDSMRRLANGNSKSGSMAFNKLNGSAAGLGGNGANGDDEEQLLTVCLQRYCSKEKLGNDDYSCANCGGNSTATKQLSLFRLPPVLCIQLKRFEHTSAAAKIDTKVRFPLVLDVREYSTAYISSPENSNSGSSSASLSGTGSGRKNGLNQDPEAYLYDLFTVVIHEGSMNTGHYTNYARWRDSWYRFDDDKVHPATEETVLNAKGAYQLCYRRRLLRNI</sequence>
<dbReference type="GO" id="GO:0004843">
    <property type="term" value="F:cysteine-type deubiquitinase activity"/>
    <property type="evidence" value="ECO:0007669"/>
    <property type="project" value="InterPro"/>
</dbReference>
<accession>A0A317XRM4</accession>
<dbReference type="FunCoup" id="A0A317XRM4">
    <property type="interactions" value="182"/>
</dbReference>
<evidence type="ECO:0000259" key="6">
    <source>
        <dbReference type="PROSITE" id="PS50235"/>
    </source>
</evidence>